<reference evidence="2 3" key="1">
    <citation type="journal article" date="2015" name="Environ. Microbiol.">
        <title>Methane oxidation coupled to nitrate reduction under hypoxia by the Gammaproteobacterium Methylomonas denitrificans, sp. nov. type strain FJG1.</title>
        <authorList>
            <person name="Kits K.D."/>
            <person name="Klotz M.G."/>
            <person name="Stein L.Y."/>
        </authorList>
    </citation>
    <scope>NUCLEOTIDE SEQUENCE [LARGE SCALE GENOMIC DNA]</scope>
    <source>
        <strain evidence="2 3">FJG1</strain>
    </source>
</reference>
<accession>A0A140E677</accession>
<proteinExistence type="predicted"/>
<keyword evidence="1" id="KW-0812">Transmembrane</keyword>
<feature type="transmembrane region" description="Helical" evidence="1">
    <location>
        <begin position="66"/>
        <end position="83"/>
    </location>
</feature>
<evidence type="ECO:0000256" key="1">
    <source>
        <dbReference type="SAM" id="Phobius"/>
    </source>
</evidence>
<gene>
    <name evidence="2" type="ORF">JT25_020840</name>
</gene>
<evidence type="ECO:0000313" key="3">
    <source>
        <dbReference type="Proteomes" id="UP000030512"/>
    </source>
</evidence>
<protein>
    <submittedName>
        <fullName evidence="2">Uncharacterized protein</fullName>
    </submittedName>
</protein>
<dbReference type="EMBL" id="CP014476">
    <property type="protein sequence ID" value="AMK78901.1"/>
    <property type="molecule type" value="Genomic_DNA"/>
</dbReference>
<dbReference type="Proteomes" id="UP000030512">
    <property type="component" value="Chromosome"/>
</dbReference>
<keyword evidence="3" id="KW-1185">Reference proteome</keyword>
<evidence type="ECO:0000313" key="2">
    <source>
        <dbReference type="EMBL" id="AMK78901.1"/>
    </source>
</evidence>
<keyword evidence="1" id="KW-1133">Transmembrane helix</keyword>
<dbReference type="KEGG" id="mdn:JT25_020840"/>
<dbReference type="AlphaFoldDB" id="A0A140E677"/>
<keyword evidence="1" id="KW-0472">Membrane</keyword>
<sequence length="96" mass="10486">MTGGNLLSLLEPINGDAIPVAIHTDNGFFGIIPDNETDGFFLLKGAREIYNIQSVTPIIPVSIPDLVSMWLLGIGIGFLAMIIKEQSRYKTLIEIN</sequence>
<name>A0A140E677_9GAMM</name>
<organism evidence="2 3">
    <name type="scientific">Methylomonas denitrificans</name>
    <dbReference type="NCBI Taxonomy" id="1538553"/>
    <lineage>
        <taxon>Bacteria</taxon>
        <taxon>Pseudomonadati</taxon>
        <taxon>Pseudomonadota</taxon>
        <taxon>Gammaproteobacteria</taxon>
        <taxon>Methylococcales</taxon>
        <taxon>Methylococcaceae</taxon>
        <taxon>Methylomonas</taxon>
    </lineage>
</organism>